<comment type="caution">
    <text evidence="7">The sequence shown here is derived from an EMBL/GenBank/DDBJ whole genome shotgun (WGS) entry which is preliminary data.</text>
</comment>
<gene>
    <name evidence="7" type="ORF">COCON_G00201000</name>
</gene>
<keyword evidence="8" id="KW-1185">Reference proteome</keyword>
<evidence type="ECO:0000256" key="3">
    <source>
        <dbReference type="ARBA" id="ARBA00023212"/>
    </source>
</evidence>
<accession>A0A9Q1D1S5</accession>
<feature type="compositionally biased region" description="Basic and acidic residues" evidence="6">
    <location>
        <begin position="14"/>
        <end position="54"/>
    </location>
</feature>
<protein>
    <submittedName>
        <fullName evidence="7">Uncharacterized protein</fullName>
    </submittedName>
</protein>
<dbReference type="PANTHER" id="PTHR20544:SF2">
    <property type="entry name" value="TESTIS SPECIFIC 10"/>
    <property type="match status" value="1"/>
</dbReference>
<evidence type="ECO:0000313" key="7">
    <source>
        <dbReference type="EMBL" id="KAJ8256236.1"/>
    </source>
</evidence>
<comment type="subcellular location">
    <subcellularLocation>
        <location evidence="1">Cytoplasm</location>
        <location evidence="1">Cytoskeleton</location>
        <location evidence="1">Microtubule organizing center</location>
        <location evidence="1">Centrosome</location>
        <location evidence="1">Centriole</location>
    </subcellularLocation>
</comment>
<feature type="region of interest" description="Disordered" evidence="6">
    <location>
        <begin position="918"/>
        <end position="946"/>
    </location>
</feature>
<dbReference type="AlphaFoldDB" id="A0A9Q1D1S5"/>
<keyword evidence="2" id="KW-0963">Cytoplasm</keyword>
<name>A0A9Q1D1S5_CONCO</name>
<feature type="compositionally biased region" description="Low complexity" evidence="6">
    <location>
        <begin position="69"/>
        <end position="86"/>
    </location>
</feature>
<evidence type="ECO:0000256" key="1">
    <source>
        <dbReference type="ARBA" id="ARBA00004114"/>
    </source>
</evidence>
<dbReference type="GO" id="GO:0005814">
    <property type="term" value="C:centriole"/>
    <property type="evidence" value="ECO:0007669"/>
    <property type="project" value="UniProtKB-SubCell"/>
</dbReference>
<dbReference type="OrthoDB" id="10254663at2759"/>
<sequence>MPFPRKLLQKIKVNKMDESTSDMDKQESPLSETEKAGTNEEHRSISSEPNHQDVSRLQQKGQVSGQVGDLTQEDQQLHQQLSRQDQGTLLDTASPRAGEAEERVLARHRLDQLQTRPSRRVDQNQNQNLRGSVRQLQRERDALANQLGKLQLSGAERERVRRCEGGGARGHGARLDSFVRSVEEDRDFYKREAERLQSMLRPSRSTNGPRGPQAPAREREDLQALLDKYERHLSEIQGNVKVLSADRDKTSLQYQKAQEEIAHLRREVMKSKSPRTQKSTLTAQSILKRVESEREEASTDLKRMTTERDSLRERLKISQETAISERAHLEQRVEDLQTAIYTLEQEQRDLKTKQALMKDTMIDLEEEVSSRGHKLAATEGDLNRSRKECSVLRLSELQTAQDKNKQLEERNDTLLRQVSGLRDEVGGLQSAMSELDQRKSSLQGALERESDLLASATTQLDEKDRLIRGLKVRVDELQASAEGLREQVCGREQDAAVLRRKLADAEEELGTLARMKDGALRENSLLREDLDKARLDQQALQLRLEESSQEGGRLQRTLADCNSDVSRLEVLLTCKEKECVELQEAQRRAEEEAGSWEERARQTEGALSSLRVELTDSESERRRLKDALENQELKLQETLVSERSCNGQIAQLNRSLLLAEDDLRLAQSERSSTMSDLEKTRELCVKLDSSKEVVLRELDVCRSEVELLRKQLASERLSMKSLESMLQTTREKELHCALSSQEQHAEIQLLRDKLTVADSKASTQGRELIQLRIRSEQLESSLDLPHTPAPQPPPLLVPGAHLPELPERLAAENPWTGTMVLLTFYWLFAAPTVPKSKTAGAAHALAHERLQTGSPYRERIVSWILFHRGVLKPSSIQHAPRAPPLRTEYPLQQPAHCYTQSLPRYVIKITKPLCVRRDNDPPVSQLRNPSNRMGARRGVKQVTGTGPAPSSLCRTAVFVHRAIWSSVPNLFPC</sequence>
<keyword evidence="5" id="KW-0175">Coiled coil</keyword>
<proteinExistence type="inferred from homology"/>
<comment type="similarity">
    <text evidence="4">Belongs to the CEP135/TSGA10 family.</text>
</comment>
<feature type="coiled-coil region" evidence="5">
    <location>
        <begin position="397"/>
        <end position="424"/>
    </location>
</feature>
<evidence type="ECO:0000256" key="5">
    <source>
        <dbReference type="SAM" id="Coils"/>
    </source>
</evidence>
<evidence type="ECO:0000256" key="2">
    <source>
        <dbReference type="ARBA" id="ARBA00022490"/>
    </source>
</evidence>
<keyword evidence="3" id="KW-0206">Cytoskeleton</keyword>
<dbReference type="Gene3D" id="1.10.287.1490">
    <property type="match status" value="1"/>
</dbReference>
<feature type="region of interest" description="Disordered" evidence="6">
    <location>
        <begin position="1"/>
        <end position="91"/>
    </location>
</feature>
<organism evidence="7 8">
    <name type="scientific">Conger conger</name>
    <name type="common">Conger eel</name>
    <name type="synonym">Muraena conger</name>
    <dbReference type="NCBI Taxonomy" id="82655"/>
    <lineage>
        <taxon>Eukaryota</taxon>
        <taxon>Metazoa</taxon>
        <taxon>Chordata</taxon>
        <taxon>Craniata</taxon>
        <taxon>Vertebrata</taxon>
        <taxon>Euteleostomi</taxon>
        <taxon>Actinopterygii</taxon>
        <taxon>Neopterygii</taxon>
        <taxon>Teleostei</taxon>
        <taxon>Anguilliformes</taxon>
        <taxon>Congridae</taxon>
        <taxon>Conger</taxon>
    </lineage>
</organism>
<dbReference type="EMBL" id="JAFJMO010000015">
    <property type="protein sequence ID" value="KAJ8256236.1"/>
    <property type="molecule type" value="Genomic_DNA"/>
</dbReference>
<reference evidence="7" key="1">
    <citation type="journal article" date="2023" name="Science">
        <title>Genome structures resolve the early diversification of teleost fishes.</title>
        <authorList>
            <person name="Parey E."/>
            <person name="Louis A."/>
            <person name="Montfort J."/>
            <person name="Bouchez O."/>
            <person name="Roques C."/>
            <person name="Iampietro C."/>
            <person name="Lluch J."/>
            <person name="Castinel A."/>
            <person name="Donnadieu C."/>
            <person name="Desvignes T."/>
            <person name="Floi Bucao C."/>
            <person name="Jouanno E."/>
            <person name="Wen M."/>
            <person name="Mejri S."/>
            <person name="Dirks R."/>
            <person name="Jansen H."/>
            <person name="Henkel C."/>
            <person name="Chen W.J."/>
            <person name="Zahm M."/>
            <person name="Cabau C."/>
            <person name="Klopp C."/>
            <person name="Thompson A.W."/>
            <person name="Robinson-Rechavi M."/>
            <person name="Braasch I."/>
            <person name="Lecointre G."/>
            <person name="Bobe J."/>
            <person name="Postlethwait J.H."/>
            <person name="Berthelot C."/>
            <person name="Roest Crollius H."/>
            <person name="Guiguen Y."/>
        </authorList>
    </citation>
    <scope>NUCLEOTIDE SEQUENCE</scope>
    <source>
        <strain evidence="7">Concon-B</strain>
    </source>
</reference>
<evidence type="ECO:0000313" key="8">
    <source>
        <dbReference type="Proteomes" id="UP001152803"/>
    </source>
</evidence>
<feature type="coiled-coil region" evidence="5">
    <location>
        <begin position="119"/>
        <end position="153"/>
    </location>
</feature>
<evidence type="ECO:0000256" key="4">
    <source>
        <dbReference type="ARBA" id="ARBA00038123"/>
    </source>
</evidence>
<dbReference type="InterPro" id="IPR051877">
    <property type="entry name" value="Centriole_BasalBody_StrucProt"/>
</dbReference>
<dbReference type="Proteomes" id="UP001152803">
    <property type="component" value="Unassembled WGS sequence"/>
</dbReference>
<feature type="compositionally biased region" description="Polar residues" evidence="6">
    <location>
        <begin position="55"/>
        <end position="65"/>
    </location>
</feature>
<dbReference type="PANTHER" id="PTHR20544">
    <property type="entry name" value="CENTROSOMAL PROTEIN CEP135"/>
    <property type="match status" value="1"/>
</dbReference>
<feature type="coiled-coil region" evidence="5">
    <location>
        <begin position="460"/>
        <end position="669"/>
    </location>
</feature>
<feature type="region of interest" description="Disordered" evidence="6">
    <location>
        <begin position="195"/>
        <end position="216"/>
    </location>
</feature>
<evidence type="ECO:0000256" key="6">
    <source>
        <dbReference type="SAM" id="MobiDB-lite"/>
    </source>
</evidence>